<keyword evidence="1" id="KW-0472">Membrane</keyword>
<reference evidence="2 3" key="1">
    <citation type="submission" date="2016-06" db="EMBL/GenBank/DDBJ databases">
        <title>Comparative genomics of the ectomycorrhizal sister species Rhizopogon vinicolor and Rhizopogon vesiculosus (Basidiomycota: Boletales) reveals a divergence of the mating type B locus.</title>
        <authorList>
            <consortium name="DOE Joint Genome Institute"/>
            <person name="Mujic A.B."/>
            <person name="Kuo A."/>
            <person name="Tritt A."/>
            <person name="Lipzen A."/>
            <person name="Chen C."/>
            <person name="Johnson J."/>
            <person name="Sharma A."/>
            <person name="Barry K."/>
            <person name="Grigoriev I.V."/>
            <person name="Spatafora J.W."/>
        </authorList>
    </citation>
    <scope>NUCLEOTIDE SEQUENCE [LARGE SCALE GENOMIC DNA]</scope>
    <source>
        <strain evidence="2 3">AM-OR11-026</strain>
    </source>
</reference>
<gene>
    <name evidence="2" type="ORF">K503DRAFT_367886</name>
</gene>
<name>A0A1B7MS64_9AGAM</name>
<organism evidence="2 3">
    <name type="scientific">Rhizopogon vinicolor AM-OR11-026</name>
    <dbReference type="NCBI Taxonomy" id="1314800"/>
    <lineage>
        <taxon>Eukaryota</taxon>
        <taxon>Fungi</taxon>
        <taxon>Dikarya</taxon>
        <taxon>Basidiomycota</taxon>
        <taxon>Agaricomycotina</taxon>
        <taxon>Agaricomycetes</taxon>
        <taxon>Agaricomycetidae</taxon>
        <taxon>Boletales</taxon>
        <taxon>Suillineae</taxon>
        <taxon>Rhizopogonaceae</taxon>
        <taxon>Rhizopogon</taxon>
    </lineage>
</organism>
<evidence type="ECO:0000256" key="1">
    <source>
        <dbReference type="SAM" id="Phobius"/>
    </source>
</evidence>
<sequence>MDKDIHIRGAVSPHKYSSTSLQCGRDEFLAQVEHWTWASLLCVLVVYEKYTGLARALKEVRVGFILIGSSSIFSLLTIFITTISAWTETKCKNGDNGPHAKSFGHWPSPGGAVRRRRALYSFGWHLASGWLCSSCLCSTSAHPTHSQCRC</sequence>
<feature type="transmembrane region" description="Helical" evidence="1">
    <location>
        <begin position="62"/>
        <end position="86"/>
    </location>
</feature>
<evidence type="ECO:0000313" key="3">
    <source>
        <dbReference type="Proteomes" id="UP000092154"/>
    </source>
</evidence>
<dbReference type="STRING" id="1314800.A0A1B7MS64"/>
<dbReference type="Proteomes" id="UP000092154">
    <property type="component" value="Unassembled WGS sequence"/>
</dbReference>
<dbReference type="AlphaFoldDB" id="A0A1B7MS64"/>
<keyword evidence="1" id="KW-0812">Transmembrane</keyword>
<keyword evidence="3" id="KW-1185">Reference proteome</keyword>
<keyword evidence="1" id="KW-1133">Transmembrane helix</keyword>
<dbReference type="InParanoid" id="A0A1B7MS64"/>
<protein>
    <submittedName>
        <fullName evidence="2">Uncharacterized protein</fullName>
    </submittedName>
</protein>
<dbReference type="OrthoDB" id="2218151at2759"/>
<evidence type="ECO:0000313" key="2">
    <source>
        <dbReference type="EMBL" id="OAX35459.1"/>
    </source>
</evidence>
<dbReference type="EMBL" id="KV448499">
    <property type="protein sequence ID" value="OAX35459.1"/>
    <property type="molecule type" value="Genomic_DNA"/>
</dbReference>
<accession>A0A1B7MS64</accession>
<proteinExistence type="predicted"/>